<dbReference type="EMBL" id="PKUS01000013">
    <property type="protein sequence ID" value="PLW68475.1"/>
    <property type="molecule type" value="Genomic_DNA"/>
</dbReference>
<dbReference type="PROSITE" id="PS51257">
    <property type="entry name" value="PROKAR_LIPOPROTEIN"/>
    <property type="match status" value="1"/>
</dbReference>
<keyword evidence="3" id="KW-0175">Coiled coil</keyword>
<dbReference type="Pfam" id="PF25917">
    <property type="entry name" value="BSH_RND"/>
    <property type="match status" value="1"/>
</dbReference>
<comment type="subcellular location">
    <subcellularLocation>
        <location evidence="1">Cell inner membrane</location>
        <topology evidence="1">Lipid-anchor</topology>
    </subcellularLocation>
</comment>
<dbReference type="Gene3D" id="2.40.50.100">
    <property type="match status" value="1"/>
</dbReference>
<evidence type="ECO:0000313" key="9">
    <source>
        <dbReference type="Proteomes" id="UP000235005"/>
    </source>
</evidence>
<keyword evidence="9" id="KW-1185">Reference proteome</keyword>
<comment type="caution">
    <text evidence="8">The sequence shown here is derived from an EMBL/GenBank/DDBJ whole genome shotgun (WGS) entry which is preliminary data.</text>
</comment>
<accession>A0A2N5X1V9</accession>
<evidence type="ECO:0000259" key="4">
    <source>
        <dbReference type="Pfam" id="PF25876"/>
    </source>
</evidence>
<dbReference type="GO" id="GO:0030313">
    <property type="term" value="C:cell envelope"/>
    <property type="evidence" value="ECO:0007669"/>
    <property type="project" value="UniProtKB-SubCell"/>
</dbReference>
<dbReference type="GO" id="GO:0046677">
    <property type="term" value="P:response to antibiotic"/>
    <property type="evidence" value="ECO:0007669"/>
    <property type="project" value="TreeGrafter"/>
</dbReference>
<evidence type="ECO:0000256" key="3">
    <source>
        <dbReference type="SAM" id="Coils"/>
    </source>
</evidence>
<evidence type="ECO:0000256" key="2">
    <source>
        <dbReference type="ARBA" id="ARBA00009477"/>
    </source>
</evidence>
<dbReference type="NCBIfam" id="TIGR01730">
    <property type="entry name" value="RND_mfp"/>
    <property type="match status" value="1"/>
</dbReference>
<evidence type="ECO:0000256" key="1">
    <source>
        <dbReference type="ARBA" id="ARBA00004519"/>
    </source>
</evidence>
<evidence type="ECO:0000259" key="6">
    <source>
        <dbReference type="Pfam" id="PF25944"/>
    </source>
</evidence>
<dbReference type="InterPro" id="IPR058627">
    <property type="entry name" value="MdtA-like_C"/>
</dbReference>
<dbReference type="AlphaFoldDB" id="A0A2N5X1V9"/>
<protein>
    <submittedName>
        <fullName evidence="8">Efflux RND transporter periplasmic adaptor subunit</fullName>
    </submittedName>
</protein>
<feature type="domain" description="Multidrug resistance protein MdtA-like barrel-sandwich hybrid" evidence="5">
    <location>
        <begin position="55"/>
        <end position="187"/>
    </location>
</feature>
<dbReference type="SUPFAM" id="SSF111369">
    <property type="entry name" value="HlyD-like secretion proteins"/>
    <property type="match status" value="1"/>
</dbReference>
<gene>
    <name evidence="8" type="ORF">C0039_11910</name>
</gene>
<dbReference type="Proteomes" id="UP000235005">
    <property type="component" value="Unassembled WGS sequence"/>
</dbReference>
<reference evidence="8 9" key="1">
    <citation type="submission" date="2018-01" db="EMBL/GenBank/DDBJ databases">
        <title>The draft genome sequence of Halioglobus lutimaris HF004.</title>
        <authorList>
            <person name="Du Z.-J."/>
            <person name="Shi M.-J."/>
        </authorList>
    </citation>
    <scope>NUCLEOTIDE SEQUENCE [LARGE SCALE GENOMIC DNA]</scope>
    <source>
        <strain evidence="8 9">HF004</strain>
    </source>
</reference>
<dbReference type="Pfam" id="PF25944">
    <property type="entry name" value="Beta-barrel_RND"/>
    <property type="match status" value="1"/>
</dbReference>
<dbReference type="InterPro" id="IPR058624">
    <property type="entry name" value="MdtA-like_HH"/>
</dbReference>
<organism evidence="8 9">
    <name type="scientific">Pseudohalioglobus lutimaris</name>
    <dbReference type="NCBI Taxonomy" id="1737061"/>
    <lineage>
        <taxon>Bacteria</taxon>
        <taxon>Pseudomonadati</taxon>
        <taxon>Pseudomonadota</taxon>
        <taxon>Gammaproteobacteria</taxon>
        <taxon>Cellvibrionales</taxon>
        <taxon>Halieaceae</taxon>
        <taxon>Pseudohalioglobus</taxon>
    </lineage>
</organism>
<dbReference type="Pfam" id="PF25876">
    <property type="entry name" value="HH_MFP_RND"/>
    <property type="match status" value="1"/>
</dbReference>
<sequence>MLFKTGLFIFPLLLIACSEEAVLPPMIEVVVDQVVLEPYQPKSEYVGRLQARDDVAIQARVSGYVVSRDFREGQLVEEGDILYRLDASEFDAALAKAKADLAAAQANQANAVRNYSRGRELLPRGAISESEMDDLTAKKLDADARIESAWAQMKSAEVNLSYTTIIAPITGRIGRSIASVGDLVGPNTGNLTTLVSIDPIEALFNVSEAAYVAAMKSRMTEEPDISALRDVEVTLELTTGMVYPEVGRIDYFSNRVDQETGTLEARAAIPNPHSILVPGQYVKVILQDTNLLEGLFVPQAAVQADQQGSFVLVVDSNSTVQRHNVELDQRIDFMVRVVKGVEEGEQVIVRGLQQVRPGMVVKVRELPAPAQGQE</sequence>
<dbReference type="Gene3D" id="1.10.287.470">
    <property type="entry name" value="Helix hairpin bin"/>
    <property type="match status" value="1"/>
</dbReference>
<dbReference type="GO" id="GO:0005886">
    <property type="term" value="C:plasma membrane"/>
    <property type="evidence" value="ECO:0007669"/>
    <property type="project" value="TreeGrafter"/>
</dbReference>
<evidence type="ECO:0000313" key="8">
    <source>
        <dbReference type="EMBL" id="PLW68475.1"/>
    </source>
</evidence>
<feature type="coiled-coil region" evidence="3">
    <location>
        <begin position="87"/>
        <end position="114"/>
    </location>
</feature>
<comment type="similarity">
    <text evidence="2">Belongs to the membrane fusion protein (MFP) (TC 8.A.1) family.</text>
</comment>
<feature type="domain" description="Multidrug resistance protein MdtA-like beta-barrel" evidence="6">
    <location>
        <begin position="199"/>
        <end position="288"/>
    </location>
</feature>
<dbReference type="InterPro" id="IPR058626">
    <property type="entry name" value="MdtA-like_b-barrel"/>
</dbReference>
<proteinExistence type="inferred from homology"/>
<dbReference type="Pfam" id="PF25967">
    <property type="entry name" value="RND-MFP_C"/>
    <property type="match status" value="1"/>
</dbReference>
<evidence type="ECO:0000259" key="5">
    <source>
        <dbReference type="Pfam" id="PF25917"/>
    </source>
</evidence>
<dbReference type="Gene3D" id="2.40.420.20">
    <property type="match status" value="1"/>
</dbReference>
<evidence type="ECO:0000259" key="7">
    <source>
        <dbReference type="Pfam" id="PF25967"/>
    </source>
</evidence>
<dbReference type="RefSeq" id="WP_076000220.1">
    <property type="nucleotide sequence ID" value="NZ_PKUS01000013.1"/>
</dbReference>
<dbReference type="GO" id="GO:0022857">
    <property type="term" value="F:transmembrane transporter activity"/>
    <property type="evidence" value="ECO:0007669"/>
    <property type="project" value="InterPro"/>
</dbReference>
<dbReference type="InterPro" id="IPR006143">
    <property type="entry name" value="RND_pump_MFP"/>
</dbReference>
<dbReference type="OrthoDB" id="9800613at2"/>
<feature type="domain" description="Multidrug resistance protein MdtA-like C-terminal permuted SH3" evidence="7">
    <location>
        <begin position="295"/>
        <end position="353"/>
    </location>
</feature>
<dbReference type="InterPro" id="IPR058625">
    <property type="entry name" value="MdtA-like_BSH"/>
</dbReference>
<feature type="domain" description="Multidrug resistance protein MdtA-like alpha-helical hairpin" evidence="4">
    <location>
        <begin position="94"/>
        <end position="163"/>
    </location>
</feature>
<dbReference type="PANTHER" id="PTHR30158">
    <property type="entry name" value="ACRA/E-RELATED COMPONENT OF DRUG EFFLUX TRANSPORTER"/>
    <property type="match status" value="1"/>
</dbReference>
<name>A0A2N5X1V9_9GAMM</name>
<dbReference type="Gene3D" id="2.40.30.170">
    <property type="match status" value="1"/>
</dbReference>